<sequence>MPNIPNEIVFVCTANTCRSPMAAALFRHALAAQEEPLRSLKVSSAGVSAFAGQAASANSVAALKKVNIDLSDHASQPLSQELVDNALAFFCMTDSHHAMLSYQIDPPPPNAFLMRQFIGPEASTQIPDPFGGNLAQYEACRDSMVEAIPSLLEVVKQLHDAASSTEDGGEES</sequence>
<dbReference type="Pfam" id="PF01451">
    <property type="entry name" value="LMWPc"/>
    <property type="match status" value="1"/>
</dbReference>
<dbReference type="SMART" id="SM00226">
    <property type="entry name" value="LMWPc"/>
    <property type="match status" value="1"/>
</dbReference>
<dbReference type="Gene3D" id="3.40.50.2300">
    <property type="match status" value="1"/>
</dbReference>
<dbReference type="RefSeq" id="WP_185659519.1">
    <property type="nucleotide sequence ID" value="NZ_CAWPOO010000006.1"/>
</dbReference>
<protein>
    <recommendedName>
        <fullName evidence="1">protein-tyrosine-phosphatase</fullName>
        <ecNumber evidence="1">3.1.3.48</ecNumber>
    </recommendedName>
</protein>
<evidence type="ECO:0000259" key="3">
    <source>
        <dbReference type="SMART" id="SM00226"/>
    </source>
</evidence>
<dbReference type="InterPro" id="IPR036196">
    <property type="entry name" value="Ptyr_pPase_sf"/>
</dbReference>
<dbReference type="SUPFAM" id="SSF52788">
    <property type="entry name" value="Phosphotyrosine protein phosphatases I"/>
    <property type="match status" value="1"/>
</dbReference>
<dbReference type="GO" id="GO:0004725">
    <property type="term" value="F:protein tyrosine phosphatase activity"/>
    <property type="evidence" value="ECO:0007669"/>
    <property type="project" value="UniProtKB-EC"/>
</dbReference>
<dbReference type="InterPro" id="IPR023485">
    <property type="entry name" value="Ptyr_pPase"/>
</dbReference>
<feature type="domain" description="Phosphotyrosine protein phosphatase I" evidence="3">
    <location>
        <begin position="6"/>
        <end position="154"/>
    </location>
</feature>
<accession>A0A7X1B4U5</accession>
<dbReference type="AlphaFoldDB" id="A0A7X1B4U5"/>
<comment type="caution">
    <text evidence="4">The sequence shown here is derived from an EMBL/GenBank/DDBJ whole genome shotgun (WGS) entry which is preliminary data.</text>
</comment>
<evidence type="ECO:0000256" key="1">
    <source>
        <dbReference type="ARBA" id="ARBA00013064"/>
    </source>
</evidence>
<evidence type="ECO:0000256" key="2">
    <source>
        <dbReference type="ARBA" id="ARBA00051722"/>
    </source>
</evidence>
<gene>
    <name evidence="4" type="ORF">H5P27_06305</name>
</gene>
<reference evidence="4 5" key="1">
    <citation type="submission" date="2020-07" db="EMBL/GenBank/DDBJ databases">
        <authorList>
            <person name="Feng X."/>
        </authorList>
    </citation>
    <scope>NUCLEOTIDE SEQUENCE [LARGE SCALE GENOMIC DNA]</scope>
    <source>
        <strain evidence="4 5">JCM23202</strain>
    </source>
</reference>
<dbReference type="EC" id="3.1.3.48" evidence="1"/>
<dbReference type="InterPro" id="IPR050438">
    <property type="entry name" value="LMW_PTPase"/>
</dbReference>
<dbReference type="PANTHER" id="PTHR11717">
    <property type="entry name" value="LOW MOLECULAR WEIGHT PROTEIN TYROSINE PHOSPHATASE"/>
    <property type="match status" value="1"/>
</dbReference>
<evidence type="ECO:0000313" key="4">
    <source>
        <dbReference type="EMBL" id="MBC2605651.1"/>
    </source>
</evidence>
<dbReference type="PANTHER" id="PTHR11717:SF31">
    <property type="entry name" value="LOW MOLECULAR WEIGHT PROTEIN-TYROSINE-PHOSPHATASE ETP-RELATED"/>
    <property type="match status" value="1"/>
</dbReference>
<dbReference type="Proteomes" id="UP000526501">
    <property type="component" value="Unassembled WGS sequence"/>
</dbReference>
<name>A0A7X1B4U5_9BACT</name>
<keyword evidence="5" id="KW-1185">Reference proteome</keyword>
<comment type="catalytic activity">
    <reaction evidence="2">
        <text>O-phospho-L-tyrosyl-[protein] + H2O = L-tyrosyl-[protein] + phosphate</text>
        <dbReference type="Rhea" id="RHEA:10684"/>
        <dbReference type="Rhea" id="RHEA-COMP:10136"/>
        <dbReference type="Rhea" id="RHEA-COMP:20101"/>
        <dbReference type="ChEBI" id="CHEBI:15377"/>
        <dbReference type="ChEBI" id="CHEBI:43474"/>
        <dbReference type="ChEBI" id="CHEBI:46858"/>
        <dbReference type="ChEBI" id="CHEBI:61978"/>
        <dbReference type="EC" id="3.1.3.48"/>
    </reaction>
</comment>
<evidence type="ECO:0000313" key="5">
    <source>
        <dbReference type="Proteomes" id="UP000526501"/>
    </source>
</evidence>
<organism evidence="4 5">
    <name type="scientific">Pelagicoccus albus</name>
    <dbReference type="NCBI Taxonomy" id="415222"/>
    <lineage>
        <taxon>Bacteria</taxon>
        <taxon>Pseudomonadati</taxon>
        <taxon>Verrucomicrobiota</taxon>
        <taxon>Opitutia</taxon>
        <taxon>Puniceicoccales</taxon>
        <taxon>Pelagicoccaceae</taxon>
        <taxon>Pelagicoccus</taxon>
    </lineage>
</organism>
<proteinExistence type="predicted"/>
<dbReference type="EMBL" id="JACHVC010000006">
    <property type="protein sequence ID" value="MBC2605651.1"/>
    <property type="molecule type" value="Genomic_DNA"/>
</dbReference>